<feature type="region of interest" description="Disordered" evidence="8">
    <location>
        <begin position="483"/>
        <end position="509"/>
    </location>
</feature>
<reference evidence="9 10" key="1">
    <citation type="journal article" date="2019" name="Sci. Rep.">
        <title>Comparative genomics of chytrid fungi reveal insights into the obligate biotrophic and pathogenic lifestyle of Synchytrium endobioticum.</title>
        <authorList>
            <person name="van de Vossenberg B.T.L.H."/>
            <person name="Warris S."/>
            <person name="Nguyen H.D.T."/>
            <person name="van Gent-Pelzer M.P.E."/>
            <person name="Joly D.L."/>
            <person name="van de Geest H.C."/>
            <person name="Bonants P.J.M."/>
            <person name="Smith D.S."/>
            <person name="Levesque C.A."/>
            <person name="van der Lee T.A.J."/>
        </authorList>
    </citation>
    <scope>NUCLEOTIDE SEQUENCE [LARGE SCALE GENOMIC DNA]</scope>
    <source>
        <strain evidence="9 10">LEV6574</strain>
    </source>
</reference>
<protein>
    <recommendedName>
        <fullName evidence="11">Glycosyltransferase family 92 protein</fullName>
    </recommendedName>
</protein>
<evidence type="ECO:0000256" key="3">
    <source>
        <dbReference type="ARBA" id="ARBA00022676"/>
    </source>
</evidence>
<dbReference type="OrthoDB" id="2526284at2759"/>
<dbReference type="PANTHER" id="PTHR21461">
    <property type="entry name" value="GLYCOSYLTRANSFERASE FAMILY 92 PROTEIN"/>
    <property type="match status" value="1"/>
</dbReference>
<evidence type="ECO:0000256" key="7">
    <source>
        <dbReference type="ARBA" id="ARBA00023136"/>
    </source>
</evidence>
<evidence type="ECO:0000256" key="6">
    <source>
        <dbReference type="ARBA" id="ARBA00022989"/>
    </source>
</evidence>
<dbReference type="InterPro" id="IPR008166">
    <property type="entry name" value="Glyco_transf_92"/>
</dbReference>
<organism evidence="9 10">
    <name type="scientific">Synchytrium endobioticum</name>
    <dbReference type="NCBI Taxonomy" id="286115"/>
    <lineage>
        <taxon>Eukaryota</taxon>
        <taxon>Fungi</taxon>
        <taxon>Fungi incertae sedis</taxon>
        <taxon>Chytridiomycota</taxon>
        <taxon>Chytridiomycota incertae sedis</taxon>
        <taxon>Chytridiomycetes</taxon>
        <taxon>Synchytriales</taxon>
        <taxon>Synchytriaceae</taxon>
        <taxon>Synchytrium</taxon>
    </lineage>
</organism>
<feature type="compositionally biased region" description="Polar residues" evidence="8">
    <location>
        <begin position="457"/>
        <end position="470"/>
    </location>
</feature>
<dbReference type="Pfam" id="PF01697">
    <property type="entry name" value="Glyco_transf_92"/>
    <property type="match status" value="1"/>
</dbReference>
<evidence type="ECO:0008006" key="11">
    <source>
        <dbReference type="Google" id="ProtNLM"/>
    </source>
</evidence>
<comment type="similarity">
    <text evidence="2">Belongs to the glycosyltransferase 92 family.</text>
</comment>
<evidence type="ECO:0000313" key="9">
    <source>
        <dbReference type="EMBL" id="TPX49565.1"/>
    </source>
</evidence>
<dbReference type="EMBL" id="QEAM01000031">
    <property type="protein sequence ID" value="TPX49565.1"/>
    <property type="molecule type" value="Genomic_DNA"/>
</dbReference>
<evidence type="ECO:0000256" key="8">
    <source>
        <dbReference type="SAM" id="MobiDB-lite"/>
    </source>
</evidence>
<sequence length="544" mass="61456">MLKNDILWHDIIFREHDSRIFIIGPGNAPAKSALKSTSWYVDGEVANALWLADTAHVYVIHLQIHIPSHITRVRIDAPGASMLTTWASKTHLFPTANLGVHMVFANDSDTMPLNIAYHHHMGFDTFYIYDNSLHQSHIRHQDVDAFLDIPACKDAVVSAESLTTSGSHSASPSPTWHPQCYAPPPTASLIHPLSPSGRLLPLLNLTTVDNLLTQLEKLIIPADRPLRLIFVDWQYPYFVGNINSGQVTAQNHAIYLSAHRVDWLMLIDHEEYFVPRHHSTALAYLDTIHPKYVAVSIQSVWYDTLCDNARNTTFYDNTNYIEKLLWRNPKALGVNYRQKTIVRPHLVKQFRTHFVEVGVSDVLQANPKDVWFHHYRRLTVWTRQRATECMNSQDGDVYDARIVELWKPTSASPIEQVASPRYQKLWKALPETANMTIKSKRKRDTTAAATGTNTGTRSNQQAVSAIPQSSRFPSAARIRVISPTHQVQQCRSVPGSSIASQSSRTSDTASRGLDISTLIWDFSRRKQTNSQGSLKARETLTYGS</sequence>
<accession>A0A507DE23</accession>
<evidence type="ECO:0000256" key="2">
    <source>
        <dbReference type="ARBA" id="ARBA00007647"/>
    </source>
</evidence>
<dbReference type="AlphaFoldDB" id="A0A507DE23"/>
<dbReference type="Proteomes" id="UP000320475">
    <property type="component" value="Unassembled WGS sequence"/>
</dbReference>
<comment type="subcellular location">
    <subcellularLocation>
        <location evidence="1">Membrane</location>
        <topology evidence="1">Single-pass membrane protein</topology>
    </subcellularLocation>
</comment>
<keyword evidence="3" id="KW-0328">Glycosyltransferase</keyword>
<name>A0A507DE23_9FUNG</name>
<keyword evidence="7" id="KW-0472">Membrane</keyword>
<evidence type="ECO:0000256" key="5">
    <source>
        <dbReference type="ARBA" id="ARBA00022692"/>
    </source>
</evidence>
<evidence type="ECO:0000313" key="10">
    <source>
        <dbReference type="Proteomes" id="UP000320475"/>
    </source>
</evidence>
<dbReference type="VEuPathDB" id="FungiDB:SeMB42_g03599"/>
<dbReference type="GO" id="GO:0016757">
    <property type="term" value="F:glycosyltransferase activity"/>
    <property type="evidence" value="ECO:0007669"/>
    <property type="project" value="UniProtKB-KW"/>
</dbReference>
<dbReference type="GO" id="GO:0005737">
    <property type="term" value="C:cytoplasm"/>
    <property type="evidence" value="ECO:0007669"/>
    <property type="project" value="TreeGrafter"/>
</dbReference>
<evidence type="ECO:0000256" key="4">
    <source>
        <dbReference type="ARBA" id="ARBA00022679"/>
    </source>
</evidence>
<keyword evidence="4" id="KW-0808">Transferase</keyword>
<dbReference type="PANTHER" id="PTHR21461:SF69">
    <property type="entry name" value="GLYCOSYLTRANSFERASE FAMILY 92 PROTEIN"/>
    <property type="match status" value="1"/>
</dbReference>
<feature type="compositionally biased region" description="Low complexity" evidence="8">
    <location>
        <begin position="446"/>
        <end position="456"/>
    </location>
</feature>
<keyword evidence="6" id="KW-1133">Transmembrane helix</keyword>
<comment type="caution">
    <text evidence="9">The sequence shown here is derived from an EMBL/GenBank/DDBJ whole genome shotgun (WGS) entry which is preliminary data.</text>
</comment>
<evidence type="ECO:0000256" key="1">
    <source>
        <dbReference type="ARBA" id="ARBA00004167"/>
    </source>
</evidence>
<proteinExistence type="inferred from homology"/>
<dbReference type="GO" id="GO:0016020">
    <property type="term" value="C:membrane"/>
    <property type="evidence" value="ECO:0007669"/>
    <property type="project" value="UniProtKB-SubCell"/>
</dbReference>
<feature type="region of interest" description="Disordered" evidence="8">
    <location>
        <begin position="436"/>
        <end position="470"/>
    </location>
</feature>
<gene>
    <name evidence="9" type="ORF">SeLEV6574_g01399</name>
</gene>
<keyword evidence="5" id="KW-0812">Transmembrane</keyword>